<dbReference type="AlphaFoldDB" id="A0A1E5VYV0"/>
<dbReference type="GO" id="GO:0004497">
    <property type="term" value="F:monooxygenase activity"/>
    <property type="evidence" value="ECO:0007669"/>
    <property type="project" value="UniProtKB-KW"/>
</dbReference>
<evidence type="ECO:0000313" key="11">
    <source>
        <dbReference type="EMBL" id="OEL30309.1"/>
    </source>
</evidence>
<dbReference type="GO" id="GO:0016020">
    <property type="term" value="C:membrane"/>
    <property type="evidence" value="ECO:0007669"/>
    <property type="project" value="UniProtKB-SubCell"/>
</dbReference>
<dbReference type="STRING" id="888268.A0A1E5VYV0"/>
<dbReference type="InterPro" id="IPR001128">
    <property type="entry name" value="Cyt_P450"/>
</dbReference>
<keyword evidence="7" id="KW-0560">Oxidoreductase</keyword>
<keyword evidence="8" id="KW-0408">Iron</keyword>
<dbReference type="Pfam" id="PF00067">
    <property type="entry name" value="p450"/>
    <property type="match status" value="1"/>
</dbReference>
<keyword evidence="4" id="KW-0812">Transmembrane</keyword>
<keyword evidence="5" id="KW-0479">Metal-binding</keyword>
<dbReference type="GO" id="GO:0016705">
    <property type="term" value="F:oxidoreductase activity, acting on paired donors, with incorporation or reduction of molecular oxygen"/>
    <property type="evidence" value="ECO:0007669"/>
    <property type="project" value="InterPro"/>
</dbReference>
<evidence type="ECO:0000256" key="2">
    <source>
        <dbReference type="ARBA" id="ARBA00010617"/>
    </source>
</evidence>
<dbReference type="InterPro" id="IPR050665">
    <property type="entry name" value="Cytochrome_P450_Monooxygen"/>
</dbReference>
<keyword evidence="9" id="KW-0503">Monooxygenase</keyword>
<keyword evidence="3" id="KW-0349">Heme</keyword>
<evidence type="ECO:0000256" key="9">
    <source>
        <dbReference type="ARBA" id="ARBA00023033"/>
    </source>
</evidence>
<evidence type="ECO:0000256" key="1">
    <source>
        <dbReference type="ARBA" id="ARBA00004370"/>
    </source>
</evidence>
<comment type="similarity">
    <text evidence="2">Belongs to the cytochrome P450 family.</text>
</comment>
<evidence type="ECO:0000256" key="5">
    <source>
        <dbReference type="ARBA" id="ARBA00022723"/>
    </source>
</evidence>
<keyword evidence="6" id="KW-1133">Transmembrane helix</keyword>
<dbReference type="Proteomes" id="UP000095767">
    <property type="component" value="Unassembled WGS sequence"/>
</dbReference>
<protein>
    <submittedName>
        <fullName evidence="11">Cytochrome P450 709B2</fullName>
    </submittedName>
</protein>
<dbReference type="InterPro" id="IPR036396">
    <property type="entry name" value="Cyt_P450_sf"/>
</dbReference>
<comment type="subcellular location">
    <subcellularLocation>
        <location evidence="1">Membrane</location>
    </subcellularLocation>
</comment>
<dbReference type="PANTHER" id="PTHR24282">
    <property type="entry name" value="CYTOCHROME P450 FAMILY MEMBER"/>
    <property type="match status" value="1"/>
</dbReference>
<evidence type="ECO:0000256" key="3">
    <source>
        <dbReference type="ARBA" id="ARBA00022617"/>
    </source>
</evidence>
<dbReference type="Gene3D" id="1.10.630.10">
    <property type="entry name" value="Cytochrome P450"/>
    <property type="match status" value="1"/>
</dbReference>
<dbReference type="PANTHER" id="PTHR24282:SF135">
    <property type="entry name" value="CYTOCHROME P450 709B2"/>
    <property type="match status" value="1"/>
</dbReference>
<sequence length="163" mass="19116">MKAEADAVAMDVRDHDYVPRVMPHFLAWKEQYFPTESNRLRWMLERKLKMTLMAVIQARLASKGSGYGDDLLGLMLQACFMTEQGEKRDELTLTMDEIIDEYKTFFFAGHETTSHLLTWTMFWLSVYPEWQERLRAEVLRECRKANPTADMLSKLKRDDNGAP</sequence>
<dbReference type="SUPFAM" id="SSF48264">
    <property type="entry name" value="Cytochrome P450"/>
    <property type="match status" value="1"/>
</dbReference>
<evidence type="ECO:0000256" key="7">
    <source>
        <dbReference type="ARBA" id="ARBA00023002"/>
    </source>
</evidence>
<evidence type="ECO:0000256" key="8">
    <source>
        <dbReference type="ARBA" id="ARBA00023004"/>
    </source>
</evidence>
<reference evidence="11 12" key="1">
    <citation type="submission" date="2016-09" db="EMBL/GenBank/DDBJ databases">
        <title>The draft genome of Dichanthelium oligosanthes: A C3 panicoid grass species.</title>
        <authorList>
            <person name="Studer A.J."/>
            <person name="Schnable J.C."/>
            <person name="Brutnell T.P."/>
        </authorList>
    </citation>
    <scope>NUCLEOTIDE SEQUENCE [LARGE SCALE GENOMIC DNA]</scope>
    <source>
        <strain evidence="12">cv. Kellogg 1175</strain>
        <tissue evidence="11">Leaf</tissue>
    </source>
</reference>
<name>A0A1E5VYV0_9POAL</name>
<gene>
    <name evidence="11" type="ORF">BAE44_0008671</name>
</gene>
<evidence type="ECO:0000313" key="12">
    <source>
        <dbReference type="Proteomes" id="UP000095767"/>
    </source>
</evidence>
<dbReference type="EMBL" id="LWDX02025895">
    <property type="protein sequence ID" value="OEL30309.1"/>
    <property type="molecule type" value="Genomic_DNA"/>
</dbReference>
<evidence type="ECO:0000256" key="4">
    <source>
        <dbReference type="ARBA" id="ARBA00022692"/>
    </source>
</evidence>
<comment type="caution">
    <text evidence="11">The sequence shown here is derived from an EMBL/GenBank/DDBJ whole genome shotgun (WGS) entry which is preliminary data.</text>
</comment>
<accession>A0A1E5VYV0</accession>
<dbReference type="GO" id="GO:0006629">
    <property type="term" value="P:lipid metabolic process"/>
    <property type="evidence" value="ECO:0007669"/>
    <property type="project" value="UniProtKB-ARBA"/>
</dbReference>
<evidence type="ECO:0000256" key="6">
    <source>
        <dbReference type="ARBA" id="ARBA00022989"/>
    </source>
</evidence>
<proteinExistence type="inferred from homology"/>
<keyword evidence="10" id="KW-0472">Membrane</keyword>
<evidence type="ECO:0000256" key="10">
    <source>
        <dbReference type="ARBA" id="ARBA00023136"/>
    </source>
</evidence>
<organism evidence="11 12">
    <name type="scientific">Dichanthelium oligosanthes</name>
    <dbReference type="NCBI Taxonomy" id="888268"/>
    <lineage>
        <taxon>Eukaryota</taxon>
        <taxon>Viridiplantae</taxon>
        <taxon>Streptophyta</taxon>
        <taxon>Embryophyta</taxon>
        <taxon>Tracheophyta</taxon>
        <taxon>Spermatophyta</taxon>
        <taxon>Magnoliopsida</taxon>
        <taxon>Liliopsida</taxon>
        <taxon>Poales</taxon>
        <taxon>Poaceae</taxon>
        <taxon>PACMAD clade</taxon>
        <taxon>Panicoideae</taxon>
        <taxon>Panicodae</taxon>
        <taxon>Paniceae</taxon>
        <taxon>Dichantheliinae</taxon>
        <taxon>Dichanthelium</taxon>
    </lineage>
</organism>
<dbReference type="GO" id="GO:0020037">
    <property type="term" value="F:heme binding"/>
    <property type="evidence" value="ECO:0007669"/>
    <property type="project" value="InterPro"/>
</dbReference>
<dbReference type="OrthoDB" id="673641at2759"/>
<dbReference type="GO" id="GO:0005506">
    <property type="term" value="F:iron ion binding"/>
    <property type="evidence" value="ECO:0007669"/>
    <property type="project" value="InterPro"/>
</dbReference>
<keyword evidence="12" id="KW-1185">Reference proteome</keyword>